<protein>
    <submittedName>
        <fullName evidence="2">Psp operon transcriptional activator</fullName>
    </submittedName>
</protein>
<dbReference type="InterPro" id="IPR027417">
    <property type="entry name" value="P-loop_NTPase"/>
</dbReference>
<dbReference type="EMBL" id="CACRTW010000027">
    <property type="protein sequence ID" value="VYU15957.1"/>
    <property type="molecule type" value="Genomic_DNA"/>
</dbReference>
<organism evidence="2">
    <name type="scientific">Collinsella aerofaciens</name>
    <dbReference type="NCBI Taxonomy" id="74426"/>
    <lineage>
        <taxon>Bacteria</taxon>
        <taxon>Bacillati</taxon>
        <taxon>Actinomycetota</taxon>
        <taxon>Coriobacteriia</taxon>
        <taxon>Coriobacteriales</taxon>
        <taxon>Coriobacteriaceae</taxon>
        <taxon>Collinsella</taxon>
    </lineage>
</organism>
<sequence length="413" mass="44195">MAPETGRNMNSDAKLQILIEALAAAGASALAIDGHGHVAISTMDDVALEQDVAAFVAERLGRVGNGTRLVMGHAGGRLSLTVRPAAKEYGALWVVVVREVRGVAAHAGIEWLNADEVEARYEASAYGIVEGAAAVSGPVCESYARGVPLMLEGELGAGQAEIAKRLYLDGPYADEPFVSVALDELSDRGWRHLLKSSESPLFQARLTLCIGGWHALSPQRLRELVSSMTDTALAARCHVVLTANDMPGGGESDQAAFVTERLACAVSVAPAIAEQGGASKKVAQYLSYLSDVFGTAAPSMSEEAASTLNGYRWPRNYLQLREVSERIYILVGSGVAERTVAEEVLAQEDVIKTATFGTPTLDSDLYILRPLTDTERDIARLVVGYLQGNRTRAAEVLGISRTTLWRLLKDDDR</sequence>
<dbReference type="SUPFAM" id="SSF52540">
    <property type="entry name" value="P-loop containing nucleoside triphosphate hydrolases"/>
    <property type="match status" value="1"/>
</dbReference>
<dbReference type="InterPro" id="IPR002197">
    <property type="entry name" value="HTH_Fis"/>
</dbReference>
<accession>A0A6N3CQ85</accession>
<dbReference type="Gene3D" id="1.10.8.60">
    <property type="match status" value="1"/>
</dbReference>
<dbReference type="SUPFAM" id="SSF46689">
    <property type="entry name" value="Homeodomain-like"/>
    <property type="match status" value="1"/>
</dbReference>
<dbReference type="Pfam" id="PF02954">
    <property type="entry name" value="HTH_8"/>
    <property type="match status" value="1"/>
</dbReference>
<dbReference type="Gene3D" id="1.10.10.60">
    <property type="entry name" value="Homeodomain-like"/>
    <property type="match status" value="1"/>
</dbReference>
<evidence type="ECO:0000313" key="2">
    <source>
        <dbReference type="EMBL" id="VYU15957.1"/>
    </source>
</evidence>
<dbReference type="PANTHER" id="PTHR32071">
    <property type="entry name" value="TRANSCRIPTIONAL REGULATORY PROTEIN"/>
    <property type="match status" value="1"/>
</dbReference>
<dbReference type="AlphaFoldDB" id="A0A6N3CQ85"/>
<gene>
    <name evidence="2" type="primary">pspF</name>
    <name evidence="2" type="ORF">CALFYP39_01574</name>
</gene>
<evidence type="ECO:0000259" key="1">
    <source>
        <dbReference type="Pfam" id="PF02954"/>
    </source>
</evidence>
<feature type="domain" description="DNA binding HTH" evidence="1">
    <location>
        <begin position="387"/>
        <end position="409"/>
    </location>
</feature>
<dbReference type="GO" id="GO:0043565">
    <property type="term" value="F:sequence-specific DNA binding"/>
    <property type="evidence" value="ECO:0007669"/>
    <property type="project" value="InterPro"/>
</dbReference>
<proteinExistence type="predicted"/>
<reference evidence="2" key="1">
    <citation type="submission" date="2019-11" db="EMBL/GenBank/DDBJ databases">
        <authorList>
            <person name="Feng L."/>
        </authorList>
    </citation>
    <scope>NUCLEOTIDE SEQUENCE</scope>
    <source>
        <strain evidence="2">CaerofaciensLFYP39</strain>
    </source>
</reference>
<dbReference type="InterPro" id="IPR009057">
    <property type="entry name" value="Homeodomain-like_sf"/>
</dbReference>
<name>A0A6N3CQ85_9ACTN</name>